<dbReference type="STRING" id="703135.A0A2A9N6V0"/>
<evidence type="ECO:0000313" key="4">
    <source>
        <dbReference type="Proteomes" id="UP000242287"/>
    </source>
</evidence>
<evidence type="ECO:0000313" key="3">
    <source>
        <dbReference type="EMBL" id="PFH45549.1"/>
    </source>
</evidence>
<feature type="compositionally biased region" description="Acidic residues" evidence="1">
    <location>
        <begin position="396"/>
        <end position="419"/>
    </location>
</feature>
<protein>
    <recommendedName>
        <fullName evidence="2">PSP proline-rich domain-containing protein</fullName>
    </recommendedName>
</protein>
<accession>A0A2A9N6V0</accession>
<dbReference type="Proteomes" id="UP000242287">
    <property type="component" value="Unassembled WGS sequence"/>
</dbReference>
<proteinExistence type="predicted"/>
<evidence type="ECO:0000259" key="2">
    <source>
        <dbReference type="SMART" id="SM00581"/>
    </source>
</evidence>
<feature type="compositionally biased region" description="Polar residues" evidence="1">
    <location>
        <begin position="426"/>
        <end position="440"/>
    </location>
</feature>
<feature type="region of interest" description="Disordered" evidence="1">
    <location>
        <begin position="385"/>
        <end position="440"/>
    </location>
</feature>
<dbReference type="Pfam" id="PF04046">
    <property type="entry name" value="PSP"/>
    <property type="match status" value="1"/>
</dbReference>
<dbReference type="SMART" id="SM00581">
    <property type="entry name" value="PSP"/>
    <property type="match status" value="1"/>
</dbReference>
<dbReference type="PANTHER" id="PTHR12785:SF6">
    <property type="entry name" value="SPLICING FACTOR 3B SUBUNIT 2"/>
    <property type="match status" value="1"/>
</dbReference>
<dbReference type="AlphaFoldDB" id="A0A2A9N6V0"/>
<dbReference type="GO" id="GO:0005634">
    <property type="term" value="C:nucleus"/>
    <property type="evidence" value="ECO:0007669"/>
    <property type="project" value="InterPro"/>
</dbReference>
<feature type="region of interest" description="Disordered" evidence="1">
    <location>
        <begin position="38"/>
        <end position="58"/>
    </location>
</feature>
<dbReference type="InterPro" id="IPR006568">
    <property type="entry name" value="PSP_pro-rich"/>
</dbReference>
<dbReference type="Pfam" id="PF04037">
    <property type="entry name" value="DUF382"/>
    <property type="match status" value="1"/>
</dbReference>
<reference evidence="3 4" key="1">
    <citation type="submission" date="2014-02" db="EMBL/GenBank/DDBJ databases">
        <title>Transposable element dynamics among asymbiotic and ectomycorrhizal Amanita fungi.</title>
        <authorList>
            <consortium name="DOE Joint Genome Institute"/>
            <person name="Hess J."/>
            <person name="Skrede I."/>
            <person name="Wolfe B."/>
            <person name="LaButti K."/>
            <person name="Ohm R.A."/>
            <person name="Grigoriev I.V."/>
            <person name="Pringle A."/>
        </authorList>
    </citation>
    <scope>NUCLEOTIDE SEQUENCE [LARGE SCALE GENOMIC DNA]</scope>
    <source>
        <strain evidence="3 4">SKay4041</strain>
    </source>
</reference>
<gene>
    <name evidence="3" type="ORF">AMATHDRAFT_71566</name>
</gene>
<feature type="region of interest" description="Disordered" evidence="1">
    <location>
        <begin position="575"/>
        <end position="597"/>
    </location>
</feature>
<feature type="domain" description="PSP proline-rich" evidence="2">
    <location>
        <begin position="294"/>
        <end position="347"/>
    </location>
</feature>
<keyword evidence="4" id="KW-1185">Reference proteome</keyword>
<dbReference type="EMBL" id="KZ302341">
    <property type="protein sequence ID" value="PFH45549.1"/>
    <property type="molecule type" value="Genomic_DNA"/>
</dbReference>
<evidence type="ECO:0000256" key="1">
    <source>
        <dbReference type="SAM" id="MobiDB-lite"/>
    </source>
</evidence>
<feature type="compositionally biased region" description="Acidic residues" evidence="1">
    <location>
        <begin position="120"/>
        <end position="132"/>
    </location>
</feature>
<sequence>MVVAQVAVNGDHHITSKIANGKIKSKNQLRRLKLKQKKALGGAQVNGGDDTNGDADSRMEVDGNGVVDGRILNVEYVFEQLDVKDPALEAFSDVFARFQVPPEEVDVKEQEPTKGEVIYSDDDMESAEDSDAEATTATKKPLSKKKQRKASRLTVAELKQLVKKPEVVEWTDVTAADPRMLLHMKSYRNTVPIPTHWSAKRDYLQGKRGIEKPPFQLPAYIADTGIATMRDAVKEKEANMSLKAKTRERVQPKMGKIDIDYQKLHDAFFKFQTKPLVTTFGEMYYEGKEFETSLKEKRPGDLSPELVEALSIPPLAPPPWLISMQRFGPPPSYPTLRIPGLNSPIPEGAQWGFHPGGWGKPPLDEYNRPLYGDVFGVLPKVTDTNVGEPVGKDLWGELEPEEEEEETESESEEEEEEVAEPAPTDGIQTPSGMETPSGLTSVVSTVAGGLETPDFLELRKSTQRTMSEAVESGGGPKSLYQVVPEKQTSIRGLMGSDRAYDVGAITGAGAAGIPVLGDEKASSTKRKNGVDVSLDASELEGMSEDELRRKYDAYSRGSAGVPGAKEDFSDMVAKEMAKKKQKMEREREGKKGKEFKF</sequence>
<dbReference type="InterPro" id="IPR052584">
    <property type="entry name" value="U2_snRNP_Complex_Component"/>
</dbReference>
<dbReference type="InterPro" id="IPR007180">
    <property type="entry name" value="DUF382"/>
</dbReference>
<dbReference type="PANTHER" id="PTHR12785">
    <property type="entry name" value="SPLICING FACTOR 3B"/>
    <property type="match status" value="1"/>
</dbReference>
<organism evidence="3 4">
    <name type="scientific">Amanita thiersii Skay4041</name>
    <dbReference type="NCBI Taxonomy" id="703135"/>
    <lineage>
        <taxon>Eukaryota</taxon>
        <taxon>Fungi</taxon>
        <taxon>Dikarya</taxon>
        <taxon>Basidiomycota</taxon>
        <taxon>Agaricomycotina</taxon>
        <taxon>Agaricomycetes</taxon>
        <taxon>Agaricomycetidae</taxon>
        <taxon>Agaricales</taxon>
        <taxon>Pluteineae</taxon>
        <taxon>Amanitaceae</taxon>
        <taxon>Amanita</taxon>
    </lineage>
</organism>
<feature type="region of interest" description="Disordered" evidence="1">
    <location>
        <begin position="120"/>
        <end position="149"/>
    </location>
</feature>
<name>A0A2A9N6V0_9AGAR</name>
<dbReference type="OrthoDB" id="10260794at2759"/>